<dbReference type="AlphaFoldDB" id="A0A067MQ58"/>
<name>A0A067MQ58_BOTB1</name>
<dbReference type="EMBL" id="KL198042">
    <property type="protein sequence ID" value="KDQ13736.1"/>
    <property type="molecule type" value="Genomic_DNA"/>
</dbReference>
<dbReference type="HOGENOM" id="CLU_1170487_0_0_1"/>
<gene>
    <name evidence="2" type="ORF">BOTBODRAFT_33441</name>
</gene>
<accession>A0A067MQ58</accession>
<proteinExistence type="predicted"/>
<sequence>MPSYATPLRVSESPPHGVHGSVCNCRWDDPPHHCPVYDADLFYLDQFGARAQESRSRSYQPTERAMKAHKSFLPSEPTFELDFPHSTPPLSPESMRPRINYVPAANAHARSASPATRGSLFAPQDPNLPMSSSWPRSSSPPLAQPFSHPQFPAQYQPAPQSHSHRSMSVSPPDIRYEIPQRQPRSSPTFEFPGPIEPQARWWEYPGVLPEPKHEPGHRNHRFVPRPILKKCNPALLL</sequence>
<dbReference type="Proteomes" id="UP000027195">
    <property type="component" value="Unassembled WGS sequence"/>
</dbReference>
<keyword evidence="3" id="KW-1185">Reference proteome</keyword>
<organism evidence="2 3">
    <name type="scientific">Botryobasidium botryosum (strain FD-172 SS1)</name>
    <dbReference type="NCBI Taxonomy" id="930990"/>
    <lineage>
        <taxon>Eukaryota</taxon>
        <taxon>Fungi</taxon>
        <taxon>Dikarya</taxon>
        <taxon>Basidiomycota</taxon>
        <taxon>Agaricomycotina</taxon>
        <taxon>Agaricomycetes</taxon>
        <taxon>Cantharellales</taxon>
        <taxon>Botryobasidiaceae</taxon>
        <taxon>Botryobasidium</taxon>
    </lineage>
</organism>
<feature type="compositionally biased region" description="Low complexity" evidence="1">
    <location>
        <begin position="149"/>
        <end position="160"/>
    </location>
</feature>
<feature type="region of interest" description="Disordered" evidence="1">
    <location>
        <begin position="109"/>
        <end position="170"/>
    </location>
</feature>
<protein>
    <submittedName>
        <fullName evidence="2">Uncharacterized protein</fullName>
    </submittedName>
</protein>
<reference evidence="3" key="1">
    <citation type="journal article" date="2014" name="Proc. Natl. Acad. Sci. U.S.A.">
        <title>Extensive sampling of basidiomycete genomes demonstrates inadequacy of the white-rot/brown-rot paradigm for wood decay fungi.</title>
        <authorList>
            <person name="Riley R."/>
            <person name="Salamov A.A."/>
            <person name="Brown D.W."/>
            <person name="Nagy L.G."/>
            <person name="Floudas D."/>
            <person name="Held B.W."/>
            <person name="Levasseur A."/>
            <person name="Lombard V."/>
            <person name="Morin E."/>
            <person name="Otillar R."/>
            <person name="Lindquist E.A."/>
            <person name="Sun H."/>
            <person name="LaButti K.M."/>
            <person name="Schmutz J."/>
            <person name="Jabbour D."/>
            <person name="Luo H."/>
            <person name="Baker S.E."/>
            <person name="Pisabarro A.G."/>
            <person name="Walton J.D."/>
            <person name="Blanchette R.A."/>
            <person name="Henrissat B."/>
            <person name="Martin F."/>
            <person name="Cullen D."/>
            <person name="Hibbett D.S."/>
            <person name="Grigoriev I.V."/>
        </authorList>
    </citation>
    <scope>NUCLEOTIDE SEQUENCE [LARGE SCALE GENOMIC DNA]</scope>
    <source>
        <strain evidence="3">FD-172 SS1</strain>
    </source>
</reference>
<feature type="compositionally biased region" description="Low complexity" evidence="1">
    <location>
        <begin position="129"/>
        <end position="141"/>
    </location>
</feature>
<evidence type="ECO:0000313" key="2">
    <source>
        <dbReference type="EMBL" id="KDQ13736.1"/>
    </source>
</evidence>
<evidence type="ECO:0000256" key="1">
    <source>
        <dbReference type="SAM" id="MobiDB-lite"/>
    </source>
</evidence>
<dbReference type="InParanoid" id="A0A067MQ58"/>
<evidence type="ECO:0000313" key="3">
    <source>
        <dbReference type="Proteomes" id="UP000027195"/>
    </source>
</evidence>